<name>A0ABY2BL20_9ACTN</name>
<feature type="transmembrane region" description="Helical" evidence="1">
    <location>
        <begin position="16"/>
        <end position="37"/>
    </location>
</feature>
<feature type="transmembrane region" description="Helical" evidence="1">
    <location>
        <begin position="81"/>
        <end position="100"/>
    </location>
</feature>
<gene>
    <name evidence="2" type="ORF">EV644_106342</name>
</gene>
<organism evidence="2 3">
    <name type="scientific">Kribbella orskensis</name>
    <dbReference type="NCBI Taxonomy" id="2512216"/>
    <lineage>
        <taxon>Bacteria</taxon>
        <taxon>Bacillati</taxon>
        <taxon>Actinomycetota</taxon>
        <taxon>Actinomycetes</taxon>
        <taxon>Propionibacteriales</taxon>
        <taxon>Kribbellaceae</taxon>
        <taxon>Kribbella</taxon>
    </lineage>
</organism>
<keyword evidence="3" id="KW-1185">Reference proteome</keyword>
<dbReference type="Proteomes" id="UP000295818">
    <property type="component" value="Unassembled WGS sequence"/>
</dbReference>
<dbReference type="EMBL" id="SLWM01000006">
    <property type="protein sequence ID" value="TCO23034.1"/>
    <property type="molecule type" value="Genomic_DNA"/>
</dbReference>
<sequence length="121" mass="13029">MIPLGFEMHLSPVEHALVLVVLGLLAAAAAMPASLTLATVGAVRSQRSGRPGLGNGIWYWFWGTALTWGAMVVGFNLDLGWYSIPVGWLPGLAAAGLLWPRRRGPLGELRWGSTRRPVGER</sequence>
<keyword evidence="1" id="KW-0812">Transmembrane</keyword>
<feature type="transmembrane region" description="Helical" evidence="1">
    <location>
        <begin position="57"/>
        <end position="75"/>
    </location>
</feature>
<dbReference type="RefSeq" id="WP_132189720.1">
    <property type="nucleotide sequence ID" value="NZ_SLWM01000006.1"/>
</dbReference>
<accession>A0ABY2BL20</accession>
<keyword evidence="1" id="KW-1133">Transmembrane helix</keyword>
<proteinExistence type="predicted"/>
<evidence type="ECO:0000313" key="2">
    <source>
        <dbReference type="EMBL" id="TCO23034.1"/>
    </source>
</evidence>
<comment type="caution">
    <text evidence="2">The sequence shown here is derived from an EMBL/GenBank/DDBJ whole genome shotgun (WGS) entry which is preliminary data.</text>
</comment>
<reference evidence="2 3" key="1">
    <citation type="journal article" date="2015" name="Stand. Genomic Sci.">
        <title>Genomic Encyclopedia of Bacterial and Archaeal Type Strains, Phase III: the genomes of soil and plant-associated and newly described type strains.</title>
        <authorList>
            <person name="Whitman W.B."/>
            <person name="Woyke T."/>
            <person name="Klenk H.P."/>
            <person name="Zhou Y."/>
            <person name="Lilburn T.G."/>
            <person name="Beck B.J."/>
            <person name="De Vos P."/>
            <person name="Vandamme P."/>
            <person name="Eisen J.A."/>
            <person name="Garrity G."/>
            <person name="Hugenholtz P."/>
            <person name="Kyrpides N.C."/>
        </authorList>
    </citation>
    <scope>NUCLEOTIDE SEQUENCE [LARGE SCALE GENOMIC DNA]</scope>
    <source>
        <strain evidence="2 3">VKM Ac-2538</strain>
    </source>
</reference>
<evidence type="ECO:0000313" key="3">
    <source>
        <dbReference type="Proteomes" id="UP000295818"/>
    </source>
</evidence>
<keyword evidence="1" id="KW-0472">Membrane</keyword>
<protein>
    <submittedName>
        <fullName evidence="2">Uncharacterized protein</fullName>
    </submittedName>
</protein>
<evidence type="ECO:0000256" key="1">
    <source>
        <dbReference type="SAM" id="Phobius"/>
    </source>
</evidence>